<dbReference type="PANTHER" id="PTHR42703">
    <property type="entry name" value="NADH DEHYDROGENASE"/>
    <property type="match status" value="1"/>
</dbReference>
<keyword evidence="3 6" id="KW-0812">Transmembrane</keyword>
<feature type="transmembrane region" description="Helical" evidence="6">
    <location>
        <begin position="425"/>
        <end position="446"/>
    </location>
</feature>
<evidence type="ECO:0000313" key="9">
    <source>
        <dbReference type="Proteomes" id="UP000008386"/>
    </source>
</evidence>
<comment type="subcellular location">
    <subcellularLocation>
        <location evidence="1">Cell membrane</location>
        <topology evidence="1">Multi-pass membrane protein</topology>
    </subcellularLocation>
</comment>
<feature type="transmembrane region" description="Helical" evidence="6">
    <location>
        <begin position="133"/>
        <end position="150"/>
    </location>
</feature>
<sequence length="500" mass="53343">MNPLLLPAFPLTSALLVYLFGTLKWEGSIRARFRFPLLLEIKFLFAIGSLTPLIILPFVNERVIVGNYPQPIGIEVGIWELNWPLLLAEVVVFGAAALYALRRVNDWKELSLFLIMHGGLLGAFISLDLFNFYIFMELASVASFALIALSPEKGARKAAFKYLMLSIVASYLFIFSLGVIYAETGYLNAELIREVAKPSKTLLAALSVALASLLLKAGIFPLHVWLPDTHSKAKTHVSAVLSGLAVKAPIYGMLLLQYSLGIPEALLLALRLIAIASMIFGVVMALFQTDVKRLLAYHTVSQMGYVLLGIALNLPGAVALYALAHAIFKGGLFLSLGALADARRSKELSRLGARGEPVLLTAVLLLSLAIAGFGPSIGGVVKGILAVGTLEKLAIYGVSVGTAASFTKVNYYLRSGYGHGPGPIDTVPGLVLALLALILGVLLGGNVSPTDALLVLGLIVFLALKLFGMPRREMVLDIDVGEGVALLSLLTTALIVLSAP</sequence>
<dbReference type="GO" id="GO:0005886">
    <property type="term" value="C:plasma membrane"/>
    <property type="evidence" value="ECO:0007669"/>
    <property type="project" value="UniProtKB-SubCell"/>
</dbReference>
<feature type="transmembrane region" description="Helical" evidence="6">
    <location>
        <begin position="393"/>
        <end position="413"/>
    </location>
</feature>
<name>F8AI88_PYRYC</name>
<gene>
    <name evidence="8" type="ordered locus">PYCH_06320</name>
</gene>
<feature type="transmembrane region" description="Helical" evidence="6">
    <location>
        <begin position="6"/>
        <end position="25"/>
    </location>
</feature>
<keyword evidence="2" id="KW-1003">Cell membrane</keyword>
<dbReference type="RefSeq" id="WP_013905377.1">
    <property type="nucleotide sequence ID" value="NC_015680.1"/>
</dbReference>
<dbReference type="EMBL" id="CP002779">
    <property type="protein sequence ID" value="AEH24320.1"/>
    <property type="molecule type" value="Genomic_DNA"/>
</dbReference>
<dbReference type="InterPro" id="IPR001750">
    <property type="entry name" value="ND/Mrp_TM"/>
</dbReference>
<feature type="transmembrane region" description="Helical" evidence="6">
    <location>
        <begin position="359"/>
        <end position="381"/>
    </location>
</feature>
<evidence type="ECO:0000256" key="6">
    <source>
        <dbReference type="SAM" id="Phobius"/>
    </source>
</evidence>
<feature type="transmembrane region" description="Helical" evidence="6">
    <location>
        <begin position="37"/>
        <end position="59"/>
    </location>
</feature>
<evidence type="ECO:0000259" key="7">
    <source>
        <dbReference type="Pfam" id="PF00361"/>
    </source>
</evidence>
<feature type="transmembrane region" description="Helical" evidence="6">
    <location>
        <begin position="110"/>
        <end position="127"/>
    </location>
</feature>
<dbReference type="STRING" id="529709.PYCH_06320"/>
<evidence type="ECO:0000256" key="2">
    <source>
        <dbReference type="ARBA" id="ARBA00022475"/>
    </source>
</evidence>
<dbReference type="HOGENOM" id="CLU_007100_9_5_2"/>
<evidence type="ECO:0000256" key="5">
    <source>
        <dbReference type="ARBA" id="ARBA00023136"/>
    </source>
</evidence>
<keyword evidence="4 6" id="KW-1133">Transmembrane helix</keyword>
<proteinExistence type="predicted"/>
<feature type="transmembrane region" description="Helical" evidence="6">
    <location>
        <begin position="162"/>
        <end position="182"/>
    </location>
</feature>
<feature type="transmembrane region" description="Helical" evidence="6">
    <location>
        <begin position="480"/>
        <end position="499"/>
    </location>
</feature>
<dbReference type="eggNOG" id="arCOG01541">
    <property type="taxonomic scope" value="Archaea"/>
</dbReference>
<feature type="transmembrane region" description="Helical" evidence="6">
    <location>
        <begin position="202"/>
        <end position="226"/>
    </location>
</feature>
<feature type="domain" description="NADH:quinone oxidoreductase/Mrp antiporter transmembrane" evidence="7">
    <location>
        <begin position="126"/>
        <end position="381"/>
    </location>
</feature>
<evidence type="ECO:0000256" key="1">
    <source>
        <dbReference type="ARBA" id="ARBA00004651"/>
    </source>
</evidence>
<keyword evidence="5 6" id="KW-0472">Membrane</keyword>
<dbReference type="AlphaFoldDB" id="F8AI88"/>
<protein>
    <submittedName>
        <fullName evidence="8">Putative monovalent cation/H+ antiporter subunit D</fullName>
    </submittedName>
</protein>
<feature type="transmembrane region" description="Helical" evidence="6">
    <location>
        <begin position="238"/>
        <end position="260"/>
    </location>
</feature>
<keyword evidence="9" id="KW-1185">Reference proteome</keyword>
<accession>F8AI88</accession>
<reference evidence="8 9" key="1">
    <citation type="journal article" date="2011" name="J. Bacteriol.">
        <title>Complete genome sequence of the obligate piezophilic hyperthermophilic archaeon Pyrococcus yayanosii CH1.</title>
        <authorList>
            <person name="Jun X."/>
            <person name="Lupeng L."/>
            <person name="Minjuan X."/>
            <person name="Oger P."/>
            <person name="Fengping W."/>
            <person name="Jebbar M."/>
            <person name="Xiang X."/>
        </authorList>
    </citation>
    <scope>NUCLEOTIDE SEQUENCE [LARGE SCALE GENOMIC DNA]</scope>
    <source>
        <strain evidence="9">CH1 / JCM 16557</strain>
    </source>
</reference>
<evidence type="ECO:0000313" key="8">
    <source>
        <dbReference type="EMBL" id="AEH24320.1"/>
    </source>
</evidence>
<dbReference type="GeneID" id="10837208"/>
<feature type="transmembrane region" description="Helical" evidence="6">
    <location>
        <begin position="266"/>
        <end position="287"/>
    </location>
</feature>
<dbReference type="OrthoDB" id="101192at2157"/>
<dbReference type="PANTHER" id="PTHR42703:SF1">
    <property type="entry name" value="NA(+)_H(+) ANTIPORTER SUBUNIT D1"/>
    <property type="match status" value="1"/>
</dbReference>
<feature type="transmembrane region" description="Helical" evidence="6">
    <location>
        <begin position="81"/>
        <end position="101"/>
    </location>
</feature>
<organism evidence="8 9">
    <name type="scientific">Pyrococcus yayanosii (strain CH1 / JCM 16557)</name>
    <dbReference type="NCBI Taxonomy" id="529709"/>
    <lineage>
        <taxon>Archaea</taxon>
        <taxon>Methanobacteriati</taxon>
        <taxon>Methanobacteriota</taxon>
        <taxon>Thermococci</taxon>
        <taxon>Thermococcales</taxon>
        <taxon>Thermococcaceae</taxon>
        <taxon>Pyrococcus</taxon>
    </lineage>
</organism>
<dbReference type="Pfam" id="PF00361">
    <property type="entry name" value="Proton_antipo_M"/>
    <property type="match status" value="1"/>
</dbReference>
<dbReference type="KEGG" id="pya:PYCH_06320"/>
<feature type="transmembrane region" description="Helical" evidence="6">
    <location>
        <begin position="452"/>
        <end position="468"/>
    </location>
</feature>
<evidence type="ECO:0000256" key="4">
    <source>
        <dbReference type="ARBA" id="ARBA00022989"/>
    </source>
</evidence>
<dbReference type="Proteomes" id="UP000008386">
    <property type="component" value="Chromosome"/>
</dbReference>
<dbReference type="InterPro" id="IPR050586">
    <property type="entry name" value="CPA3_Na-H_Antiporter_D"/>
</dbReference>
<evidence type="ECO:0000256" key="3">
    <source>
        <dbReference type="ARBA" id="ARBA00022692"/>
    </source>
</evidence>